<dbReference type="Proteomes" id="UP001530293">
    <property type="component" value="Unassembled WGS sequence"/>
</dbReference>
<dbReference type="GO" id="GO:0003774">
    <property type="term" value="F:cytoskeletal motor activity"/>
    <property type="evidence" value="ECO:0007669"/>
    <property type="project" value="UniProtKB-UniRule"/>
</dbReference>
<keyword evidence="12" id="KW-1185">Reference proteome</keyword>
<feature type="compositionally biased region" description="Polar residues" evidence="9">
    <location>
        <begin position="748"/>
        <end position="765"/>
    </location>
</feature>
<comment type="subcellular location">
    <subcellularLocation>
        <location evidence="1">Cytoplasm</location>
    </subcellularLocation>
</comment>
<gene>
    <name evidence="11" type="ORF">ACHAWU_000919</name>
</gene>
<dbReference type="InterPro" id="IPR019821">
    <property type="entry name" value="Kinesin_motor_CS"/>
</dbReference>
<evidence type="ECO:0000259" key="10">
    <source>
        <dbReference type="PROSITE" id="PS50067"/>
    </source>
</evidence>
<sequence length="942" mass="105677">GSCQPRKTPGEEEGGTQQDTPTSQVRVGVRIRPLTPKESSEGGKVVLNGKHRLLFVIIVAAEILNIEPTAPPPYPSVLSKVNAFDRTVALSNRKFTYDSVFHSNVTQLDLYASVAPPLLDSFLNGFNATILAYGQTGSGKTYTMGSEAGTIDETNFINGNVSDNIGLIPRFISEMFESLFRRREASEKASLRKTDTAPQQQSVSLVDFRVSASFLEVYGEDIFDLLDENRNALKIREDSNKEVVIVGLKQVHINNSVDAMNILNTGTMNRTTAATLMNFTSSRSHACFTVNLQQTTRSSDGEDVTTASRFTFVDLAGSERMKKTGAEGARAKEGIKINEGLLALGNVINALADEERLAKGERVHVPYRQSKLTRLLQDALGGNSQTLFLACVSPSDTNASETLSTLHYANRARNIKNAPTRNIDATAEELRRLRALTSLLKCELIKQRFNCESSLGESTDQQQNIGVVDEDLMQRDDVIAYMKQIEEKASELGIGYSSERKLPQSVLDAPQLLRLASAETSSNDKVEDEEDDASCVSDVGEHPESGMQMNDNVLVDHPQDEQIRKIEGDIEEQEERLLQLKERIRQQHDMQEKYILLTNEVQKLEIEKQDLAEKLEKAQGEGTTWIKTKLEHVQSLLAQARQDIRKQQQKCREAEMDAQRCKGLENRIDELKSAKANLLKKQKEEAKKQRDYSKTKARELQDATRRERSAQKTVLKLEAENQRLKAVVERSKARNIKLSNKLKDTESSLKQALSTRRSNSVQSPNDDAESEALSPTSRTIDSIKYLLDKSVMDRVALSQTRSVLKSKVALQQSLLQSIAVEANILSELERHEDAMSSEPSNETLAEIKYHKDNVQDLSIQLELLENSIDELRAKFPCLKDENNRKEAVDNVFNERDSVMKVISKLHFRDLRTLVLSFLSSSYSSEVRLFFDVIFFDPSVHQL</sequence>
<dbReference type="PROSITE" id="PS00411">
    <property type="entry name" value="KINESIN_MOTOR_1"/>
    <property type="match status" value="1"/>
</dbReference>
<dbReference type="PANTHER" id="PTHR47969:SF15">
    <property type="entry name" value="CHROMOSOME-ASSOCIATED KINESIN KIF4A-RELATED"/>
    <property type="match status" value="1"/>
</dbReference>
<dbReference type="Pfam" id="PF00225">
    <property type="entry name" value="Kinesin"/>
    <property type="match status" value="1"/>
</dbReference>
<dbReference type="PRINTS" id="PR00380">
    <property type="entry name" value="KINESINHEAVY"/>
</dbReference>
<dbReference type="PANTHER" id="PTHR47969">
    <property type="entry name" value="CHROMOSOME-ASSOCIATED KINESIN KIF4A-RELATED"/>
    <property type="match status" value="1"/>
</dbReference>
<dbReference type="SUPFAM" id="SSF52540">
    <property type="entry name" value="P-loop containing nucleoside triphosphate hydrolases"/>
    <property type="match status" value="1"/>
</dbReference>
<feature type="region of interest" description="Disordered" evidence="9">
    <location>
        <begin position="518"/>
        <end position="551"/>
    </location>
</feature>
<feature type="region of interest" description="Disordered" evidence="9">
    <location>
        <begin position="680"/>
        <end position="710"/>
    </location>
</feature>
<feature type="coiled-coil region" evidence="8">
    <location>
        <begin position="847"/>
        <end position="881"/>
    </location>
</feature>
<evidence type="ECO:0000313" key="12">
    <source>
        <dbReference type="Proteomes" id="UP001530293"/>
    </source>
</evidence>
<dbReference type="AlphaFoldDB" id="A0ABD3MFA8"/>
<evidence type="ECO:0000313" key="11">
    <source>
        <dbReference type="EMBL" id="KAL3762272.1"/>
    </source>
</evidence>
<feature type="domain" description="Kinesin motor" evidence="10">
    <location>
        <begin position="24"/>
        <end position="415"/>
    </location>
</feature>
<dbReference type="SMART" id="SM00129">
    <property type="entry name" value="KISc"/>
    <property type="match status" value="1"/>
</dbReference>
<dbReference type="Gene3D" id="3.40.850.10">
    <property type="entry name" value="Kinesin motor domain"/>
    <property type="match status" value="1"/>
</dbReference>
<dbReference type="InterPro" id="IPR027417">
    <property type="entry name" value="P-loop_NTPase"/>
</dbReference>
<dbReference type="InterPro" id="IPR027640">
    <property type="entry name" value="Kinesin-like_fam"/>
</dbReference>
<feature type="compositionally biased region" description="Polar residues" evidence="9">
    <location>
        <begin position="15"/>
        <end position="25"/>
    </location>
</feature>
<proteinExistence type="inferred from homology"/>
<keyword evidence="6 7" id="KW-0505">Motor protein</keyword>
<dbReference type="GO" id="GO:0005874">
    <property type="term" value="C:microtubule"/>
    <property type="evidence" value="ECO:0007669"/>
    <property type="project" value="UniProtKB-KW"/>
</dbReference>
<feature type="non-terminal residue" evidence="11">
    <location>
        <position position="1"/>
    </location>
</feature>
<evidence type="ECO:0000256" key="2">
    <source>
        <dbReference type="ARBA" id="ARBA00022490"/>
    </source>
</evidence>
<protein>
    <recommendedName>
        <fullName evidence="7">Kinesin-like protein</fullName>
    </recommendedName>
</protein>
<dbReference type="InterPro" id="IPR036961">
    <property type="entry name" value="Kinesin_motor_dom_sf"/>
</dbReference>
<feature type="region of interest" description="Disordered" evidence="9">
    <location>
        <begin position="1"/>
        <end position="26"/>
    </location>
</feature>
<keyword evidence="5 8" id="KW-0175">Coiled coil</keyword>
<dbReference type="EMBL" id="JALLBG020000137">
    <property type="protein sequence ID" value="KAL3762272.1"/>
    <property type="molecule type" value="Genomic_DNA"/>
</dbReference>
<evidence type="ECO:0000256" key="6">
    <source>
        <dbReference type="PROSITE-ProRule" id="PRU00283"/>
    </source>
</evidence>
<dbReference type="GO" id="GO:0005524">
    <property type="term" value="F:ATP binding"/>
    <property type="evidence" value="ECO:0007669"/>
    <property type="project" value="UniProtKB-UniRule"/>
</dbReference>
<dbReference type="InterPro" id="IPR001752">
    <property type="entry name" value="Kinesin_motor_dom"/>
</dbReference>
<evidence type="ECO:0000256" key="1">
    <source>
        <dbReference type="ARBA" id="ARBA00004496"/>
    </source>
</evidence>
<dbReference type="PROSITE" id="PS50067">
    <property type="entry name" value="KINESIN_MOTOR_2"/>
    <property type="match status" value="1"/>
</dbReference>
<name>A0ABD3MFA8_9STRA</name>
<evidence type="ECO:0000256" key="3">
    <source>
        <dbReference type="ARBA" id="ARBA00022741"/>
    </source>
</evidence>
<feature type="region of interest" description="Disordered" evidence="9">
    <location>
        <begin position="739"/>
        <end position="775"/>
    </location>
</feature>
<keyword evidence="4 6" id="KW-0067">ATP-binding</keyword>
<evidence type="ECO:0000256" key="8">
    <source>
        <dbReference type="SAM" id="Coils"/>
    </source>
</evidence>
<evidence type="ECO:0000256" key="7">
    <source>
        <dbReference type="RuleBase" id="RU000394"/>
    </source>
</evidence>
<evidence type="ECO:0000256" key="9">
    <source>
        <dbReference type="SAM" id="MobiDB-lite"/>
    </source>
</evidence>
<keyword evidence="2" id="KW-0963">Cytoplasm</keyword>
<comment type="similarity">
    <text evidence="6 7">Belongs to the TRAFAC class myosin-kinesin ATPase superfamily. Kinesin family.</text>
</comment>
<keyword evidence="3 6" id="KW-0547">Nucleotide-binding</keyword>
<accession>A0ABD3MFA8</accession>
<feature type="compositionally biased region" description="Basic and acidic residues" evidence="9">
    <location>
        <begin position="681"/>
        <end position="710"/>
    </location>
</feature>
<comment type="caution">
    <text evidence="11">The sequence shown here is derived from an EMBL/GenBank/DDBJ whole genome shotgun (WGS) entry which is preliminary data.</text>
</comment>
<organism evidence="11 12">
    <name type="scientific">Discostella pseudostelligera</name>
    <dbReference type="NCBI Taxonomy" id="259834"/>
    <lineage>
        <taxon>Eukaryota</taxon>
        <taxon>Sar</taxon>
        <taxon>Stramenopiles</taxon>
        <taxon>Ochrophyta</taxon>
        <taxon>Bacillariophyta</taxon>
        <taxon>Coscinodiscophyceae</taxon>
        <taxon>Thalassiosirophycidae</taxon>
        <taxon>Stephanodiscales</taxon>
        <taxon>Stephanodiscaceae</taxon>
        <taxon>Discostella</taxon>
    </lineage>
</organism>
<reference evidence="11 12" key="1">
    <citation type="submission" date="2024-10" db="EMBL/GenBank/DDBJ databases">
        <title>Updated reference genomes for cyclostephanoid diatoms.</title>
        <authorList>
            <person name="Roberts W.R."/>
            <person name="Alverson A.J."/>
        </authorList>
    </citation>
    <scope>NUCLEOTIDE SEQUENCE [LARGE SCALE GENOMIC DNA]</scope>
    <source>
        <strain evidence="11 12">AJA232-27</strain>
    </source>
</reference>
<feature type="binding site" evidence="6">
    <location>
        <begin position="134"/>
        <end position="141"/>
    </location>
    <ligand>
        <name>ATP</name>
        <dbReference type="ChEBI" id="CHEBI:30616"/>
    </ligand>
</feature>
<keyword evidence="7" id="KW-0493">Microtubule</keyword>
<evidence type="ECO:0000256" key="4">
    <source>
        <dbReference type="ARBA" id="ARBA00022840"/>
    </source>
</evidence>
<dbReference type="GO" id="GO:0005737">
    <property type="term" value="C:cytoplasm"/>
    <property type="evidence" value="ECO:0007669"/>
    <property type="project" value="UniProtKB-SubCell"/>
</dbReference>
<evidence type="ECO:0000256" key="5">
    <source>
        <dbReference type="ARBA" id="ARBA00023054"/>
    </source>
</evidence>